<name>A0A067Q8K0_9AGAM</name>
<feature type="compositionally biased region" description="Low complexity" evidence="1">
    <location>
        <begin position="34"/>
        <end position="46"/>
    </location>
</feature>
<dbReference type="AlphaFoldDB" id="A0A067Q8K0"/>
<sequence>MRGATDNPAYVRYKPLPRRLAQVSAEGTSYEVPSSPLSTSSTMRSTEMAADTSEQESNARRQVRDQMQAMENEIERMREEMTRMARERRQDSPRSPDLPPSYTL</sequence>
<feature type="region of interest" description="Disordered" evidence="1">
    <location>
        <begin position="22"/>
        <end position="62"/>
    </location>
</feature>
<dbReference type="InParanoid" id="A0A067Q8K0"/>
<dbReference type="Proteomes" id="UP000027265">
    <property type="component" value="Unassembled WGS sequence"/>
</dbReference>
<feature type="compositionally biased region" description="Basic and acidic residues" evidence="1">
    <location>
        <begin position="79"/>
        <end position="94"/>
    </location>
</feature>
<dbReference type="EMBL" id="KL197710">
    <property type="protein sequence ID" value="KDQ63378.1"/>
    <property type="molecule type" value="Genomic_DNA"/>
</dbReference>
<evidence type="ECO:0000313" key="3">
    <source>
        <dbReference type="Proteomes" id="UP000027265"/>
    </source>
</evidence>
<keyword evidence="3" id="KW-1185">Reference proteome</keyword>
<organism evidence="2 3">
    <name type="scientific">Jaapia argillacea MUCL 33604</name>
    <dbReference type="NCBI Taxonomy" id="933084"/>
    <lineage>
        <taxon>Eukaryota</taxon>
        <taxon>Fungi</taxon>
        <taxon>Dikarya</taxon>
        <taxon>Basidiomycota</taxon>
        <taxon>Agaricomycotina</taxon>
        <taxon>Agaricomycetes</taxon>
        <taxon>Agaricomycetidae</taxon>
        <taxon>Jaapiales</taxon>
        <taxon>Jaapiaceae</taxon>
        <taxon>Jaapia</taxon>
    </lineage>
</organism>
<protein>
    <submittedName>
        <fullName evidence="2">Uncharacterized protein</fullName>
    </submittedName>
</protein>
<gene>
    <name evidence="2" type="ORF">JAAARDRAFT_29402</name>
</gene>
<dbReference type="HOGENOM" id="CLU_2250539_0_0_1"/>
<reference evidence="3" key="1">
    <citation type="journal article" date="2014" name="Proc. Natl. Acad. Sci. U.S.A.">
        <title>Extensive sampling of basidiomycete genomes demonstrates inadequacy of the white-rot/brown-rot paradigm for wood decay fungi.</title>
        <authorList>
            <person name="Riley R."/>
            <person name="Salamov A.A."/>
            <person name="Brown D.W."/>
            <person name="Nagy L.G."/>
            <person name="Floudas D."/>
            <person name="Held B.W."/>
            <person name="Levasseur A."/>
            <person name="Lombard V."/>
            <person name="Morin E."/>
            <person name="Otillar R."/>
            <person name="Lindquist E.A."/>
            <person name="Sun H."/>
            <person name="LaButti K.M."/>
            <person name="Schmutz J."/>
            <person name="Jabbour D."/>
            <person name="Luo H."/>
            <person name="Baker S.E."/>
            <person name="Pisabarro A.G."/>
            <person name="Walton J.D."/>
            <person name="Blanchette R.A."/>
            <person name="Henrissat B."/>
            <person name="Martin F."/>
            <person name="Cullen D."/>
            <person name="Hibbett D.S."/>
            <person name="Grigoriev I.V."/>
        </authorList>
    </citation>
    <scope>NUCLEOTIDE SEQUENCE [LARGE SCALE GENOMIC DNA]</scope>
    <source>
        <strain evidence="3">MUCL 33604</strain>
    </source>
</reference>
<evidence type="ECO:0000313" key="2">
    <source>
        <dbReference type="EMBL" id="KDQ63378.1"/>
    </source>
</evidence>
<feature type="region of interest" description="Disordered" evidence="1">
    <location>
        <begin position="79"/>
        <end position="104"/>
    </location>
</feature>
<proteinExistence type="predicted"/>
<accession>A0A067Q8K0</accession>
<evidence type="ECO:0000256" key="1">
    <source>
        <dbReference type="SAM" id="MobiDB-lite"/>
    </source>
</evidence>